<organism evidence="2 3">
    <name type="scientific">Stylophora pistillata</name>
    <name type="common">Smooth cauliflower coral</name>
    <dbReference type="NCBI Taxonomy" id="50429"/>
    <lineage>
        <taxon>Eukaryota</taxon>
        <taxon>Metazoa</taxon>
        <taxon>Cnidaria</taxon>
        <taxon>Anthozoa</taxon>
        <taxon>Hexacorallia</taxon>
        <taxon>Scleractinia</taxon>
        <taxon>Astrocoeniina</taxon>
        <taxon>Pocilloporidae</taxon>
        <taxon>Stylophora</taxon>
    </lineage>
</organism>
<dbReference type="PANTHER" id="PTHR46670">
    <property type="entry name" value="ENDO/EXONUCLEASE/PHOSPHATASE DOMAIN-CONTAINING PROTEIN"/>
    <property type="match status" value="1"/>
</dbReference>
<dbReference type="Proteomes" id="UP000225706">
    <property type="component" value="Unassembled WGS sequence"/>
</dbReference>
<comment type="caution">
    <text evidence="2">The sequence shown here is derived from an EMBL/GenBank/DDBJ whole genome shotgun (WGS) entry which is preliminary data.</text>
</comment>
<keyword evidence="3" id="KW-1185">Reference proteome</keyword>
<feature type="compositionally biased region" description="Basic and acidic residues" evidence="1">
    <location>
        <begin position="463"/>
        <end position="477"/>
    </location>
</feature>
<evidence type="ECO:0000313" key="3">
    <source>
        <dbReference type="Proteomes" id="UP000225706"/>
    </source>
</evidence>
<protein>
    <submittedName>
        <fullName evidence="2">Uncharacterized protein</fullName>
    </submittedName>
</protein>
<evidence type="ECO:0000313" key="2">
    <source>
        <dbReference type="EMBL" id="PFX13593.1"/>
    </source>
</evidence>
<feature type="compositionally biased region" description="Basic and acidic residues" evidence="1">
    <location>
        <begin position="565"/>
        <end position="583"/>
    </location>
</feature>
<dbReference type="AlphaFoldDB" id="A0A2B4R9V9"/>
<evidence type="ECO:0000256" key="1">
    <source>
        <dbReference type="SAM" id="MobiDB-lite"/>
    </source>
</evidence>
<feature type="region of interest" description="Disordered" evidence="1">
    <location>
        <begin position="242"/>
        <end position="583"/>
    </location>
</feature>
<feature type="compositionally biased region" description="Basic residues" evidence="1">
    <location>
        <begin position="300"/>
        <end position="314"/>
    </location>
</feature>
<proteinExistence type="predicted"/>
<gene>
    <name evidence="2" type="ORF">AWC38_SpisGene22311</name>
</gene>
<feature type="compositionally biased region" description="Basic and acidic residues" evidence="1">
    <location>
        <begin position="498"/>
        <end position="518"/>
    </location>
</feature>
<dbReference type="PANTHER" id="PTHR46670:SF3">
    <property type="entry name" value="ENDONUCLEASE_EXONUCLEASE_PHOSPHATASE DOMAIN-CONTAINING PROTEIN"/>
    <property type="match status" value="1"/>
</dbReference>
<reference evidence="3" key="1">
    <citation type="journal article" date="2017" name="bioRxiv">
        <title>Comparative analysis of the genomes of Stylophora pistillata and Acropora digitifera provides evidence for extensive differences between species of corals.</title>
        <authorList>
            <person name="Voolstra C.R."/>
            <person name="Li Y."/>
            <person name="Liew Y.J."/>
            <person name="Baumgarten S."/>
            <person name="Zoccola D."/>
            <person name="Flot J.-F."/>
            <person name="Tambutte S."/>
            <person name="Allemand D."/>
            <person name="Aranda M."/>
        </authorList>
    </citation>
    <scope>NUCLEOTIDE SEQUENCE [LARGE SCALE GENOMIC DNA]</scope>
</reference>
<feature type="compositionally biased region" description="Basic and acidic residues" evidence="1">
    <location>
        <begin position="401"/>
        <end position="415"/>
    </location>
</feature>
<feature type="compositionally biased region" description="Acidic residues" evidence="1">
    <location>
        <begin position="247"/>
        <end position="272"/>
    </location>
</feature>
<name>A0A2B4R9V9_STYPI</name>
<dbReference type="OrthoDB" id="5989487at2759"/>
<dbReference type="EMBL" id="LSMT01000937">
    <property type="protein sequence ID" value="PFX13593.1"/>
    <property type="molecule type" value="Genomic_DNA"/>
</dbReference>
<accession>A0A2B4R9V9</accession>
<sequence>MALGPKELFHFLREMTADKWETSHQRDSYLWALLAVMCDVSIRKPQFRKEVIFYRKLRSLDMESFLSDVADCPLVIDPSSDLDHLVQQYDTLLRSIMDKHAPVKRRVVTIRPAAPWYTNEVSVEKRKRRRLERKWRRTRLQADRQEYNRQCCVVNNLIKSLKSSYYTTIITENSSDQRVLFNTVSKLLQKQSTARYPSSCSDALANSFADYFIDKIDRIHATLIEKNSAQGNDANEVTLESIGSDTECSESDSNSESDESSDMFTDSQEEDSPVVVKKKGKIVTIQQKPGPSKKTTYKEKKGKIITKKQRRGPPKKTTNNEKKSKASSQKAPTEKPATNKRKNASDQCQKIPLKKPKMDKAGNSVGKENGISASSKEVPTGKVGTNKRKNDQCQKMPPKQPRVDEVSTSIGKEDELSGSSTTNTNKQKPGAASKTNNKGKKASSKKFPMEKADQCQKMPPKQPRVDEVSTSIGKEDELSGVSTTNTNKPKPGAARKTNNKEEKVKAPSKKVPIEKADQCQKMPPKQPGVDEVSASIGKEDESSASSKKIPTKKADQCQKMPPKQPRVDEVSTSIGKEDELSGE</sequence>
<feature type="compositionally biased region" description="Polar residues" evidence="1">
    <location>
        <begin position="417"/>
        <end position="427"/>
    </location>
</feature>